<dbReference type="GO" id="GO:0006353">
    <property type="term" value="P:DNA-templated transcription termination"/>
    <property type="evidence" value="ECO:0007669"/>
    <property type="project" value="UniProtKB-KW"/>
</dbReference>
<feature type="region of interest" description="Disordered" evidence="14">
    <location>
        <begin position="414"/>
        <end position="463"/>
    </location>
</feature>
<reference evidence="17" key="1">
    <citation type="journal article" date="2022" name="G3 (Bethesda)">
        <title>High quality genome of the basidiomycete yeast Dioszegia hungarica PDD-24b-2 isolated from cloud water.</title>
        <authorList>
            <person name="Jarrige D."/>
            <person name="Haridas S."/>
            <person name="Bleykasten-Grosshans C."/>
            <person name="Joly M."/>
            <person name="Nadalig T."/>
            <person name="Sancelme M."/>
            <person name="Vuilleumier S."/>
            <person name="Grigoriev I.V."/>
            <person name="Amato P."/>
            <person name="Bringel F."/>
        </authorList>
    </citation>
    <scope>NUCLEOTIDE SEQUENCE</scope>
    <source>
        <strain evidence="17">PDD-24b-2</strain>
    </source>
</reference>
<dbReference type="GeneID" id="77728043"/>
<dbReference type="Proteomes" id="UP001164286">
    <property type="component" value="Unassembled WGS sequence"/>
</dbReference>
<feature type="compositionally biased region" description="Basic and acidic residues" evidence="14">
    <location>
        <begin position="941"/>
        <end position="951"/>
    </location>
</feature>
<feature type="compositionally biased region" description="Acidic residues" evidence="14">
    <location>
        <begin position="576"/>
        <end position="607"/>
    </location>
</feature>
<dbReference type="InterPro" id="IPR041412">
    <property type="entry name" value="Xrn1_helical"/>
</dbReference>
<dbReference type="Pfam" id="PF17846">
    <property type="entry name" value="XRN_M"/>
    <property type="match status" value="1"/>
</dbReference>
<dbReference type="CDD" id="cd18673">
    <property type="entry name" value="PIN_XRN1-2-like"/>
    <property type="match status" value="1"/>
</dbReference>
<evidence type="ECO:0000256" key="12">
    <source>
        <dbReference type="ARBA" id="ARBA00046137"/>
    </source>
</evidence>
<dbReference type="AlphaFoldDB" id="A0AA38H9S8"/>
<dbReference type="GO" id="GO:0004534">
    <property type="term" value="F:5'-3' RNA exonuclease activity"/>
    <property type="evidence" value="ECO:0007669"/>
    <property type="project" value="UniProtKB-UniRule"/>
</dbReference>
<feature type="compositionally biased region" description="Gly residues" evidence="14">
    <location>
        <begin position="956"/>
        <end position="979"/>
    </location>
</feature>
<keyword evidence="9" id="KW-0805">Transcription regulation</keyword>
<evidence type="ECO:0000256" key="4">
    <source>
        <dbReference type="ARBA" id="ARBA00022552"/>
    </source>
</evidence>
<evidence type="ECO:0000259" key="15">
    <source>
        <dbReference type="Pfam" id="PF03159"/>
    </source>
</evidence>
<feature type="domain" description="Xrn1 helical" evidence="16">
    <location>
        <begin position="333"/>
        <end position="943"/>
    </location>
</feature>
<feature type="compositionally biased region" description="Pro residues" evidence="14">
    <location>
        <begin position="1058"/>
        <end position="1087"/>
    </location>
</feature>
<dbReference type="FunFam" id="1.25.40.1050:FF:000002">
    <property type="entry name" value="5'-3' exoribonuclease"/>
    <property type="match status" value="1"/>
</dbReference>
<accession>A0AA38H9S8</accession>
<evidence type="ECO:0000256" key="14">
    <source>
        <dbReference type="SAM" id="MobiDB-lite"/>
    </source>
</evidence>
<evidence type="ECO:0000313" key="17">
    <source>
        <dbReference type="EMBL" id="KAI9636953.1"/>
    </source>
</evidence>
<comment type="function">
    <text evidence="13">Possesses 5'-&gt;3' exoribonuclease activity. May promote termination of transcription by RNA polymerase II.</text>
</comment>
<keyword evidence="10" id="KW-0804">Transcription</keyword>
<dbReference type="InterPro" id="IPR004859">
    <property type="entry name" value="Xrn1_N"/>
</dbReference>
<dbReference type="PIRSF" id="PIRSF037239">
    <property type="entry name" value="Exonuclease_Xrn2"/>
    <property type="match status" value="1"/>
</dbReference>
<dbReference type="GO" id="GO:0000956">
    <property type="term" value="P:nuclear-transcribed mRNA catabolic process"/>
    <property type="evidence" value="ECO:0007669"/>
    <property type="project" value="TreeGrafter"/>
</dbReference>
<gene>
    <name evidence="17" type="ORF">MKK02DRAFT_34025</name>
</gene>
<dbReference type="GO" id="GO:0006397">
    <property type="term" value="P:mRNA processing"/>
    <property type="evidence" value="ECO:0007669"/>
    <property type="project" value="UniProtKB-UniRule"/>
</dbReference>
<proteinExistence type="inferred from homology"/>
<evidence type="ECO:0000256" key="3">
    <source>
        <dbReference type="ARBA" id="ARBA00022472"/>
    </source>
</evidence>
<keyword evidence="4" id="KW-0698">rRNA processing</keyword>
<dbReference type="Pfam" id="PF03159">
    <property type="entry name" value="XRN_N"/>
    <property type="match status" value="1"/>
</dbReference>
<evidence type="ECO:0000256" key="10">
    <source>
        <dbReference type="ARBA" id="ARBA00023163"/>
    </source>
</evidence>
<keyword evidence="3" id="KW-0806">Transcription termination</keyword>
<evidence type="ECO:0000256" key="5">
    <source>
        <dbReference type="ARBA" id="ARBA00022664"/>
    </source>
</evidence>
<comment type="function">
    <text evidence="12">Possesses 5'-&gt;3' exoribonuclease activity. Required for the processing of nuclear mRNA and rRNA precursors. May promote the termination of transcription by RNA polymerase II. Essential for vegetative cell growth and chromosome segregation.</text>
</comment>
<comment type="similarity">
    <text evidence="2 13">Belongs to the 5'-3' exonuclease family. XRN2/RAT1 subfamily.</text>
</comment>
<dbReference type="Gene3D" id="1.25.40.1050">
    <property type="match status" value="1"/>
</dbReference>
<feature type="compositionally biased region" description="Basic and acidic residues" evidence="14">
    <location>
        <begin position="414"/>
        <end position="445"/>
    </location>
</feature>
<dbReference type="InterPro" id="IPR027073">
    <property type="entry name" value="5_3_exoribonuclease"/>
</dbReference>
<evidence type="ECO:0000313" key="18">
    <source>
        <dbReference type="Proteomes" id="UP001164286"/>
    </source>
</evidence>
<dbReference type="EC" id="3.1.13.-" evidence="13"/>
<organism evidence="17 18">
    <name type="scientific">Dioszegia hungarica</name>
    <dbReference type="NCBI Taxonomy" id="4972"/>
    <lineage>
        <taxon>Eukaryota</taxon>
        <taxon>Fungi</taxon>
        <taxon>Dikarya</taxon>
        <taxon>Basidiomycota</taxon>
        <taxon>Agaricomycotina</taxon>
        <taxon>Tremellomycetes</taxon>
        <taxon>Tremellales</taxon>
        <taxon>Bulleribasidiaceae</taxon>
        <taxon>Dioszegia</taxon>
    </lineage>
</organism>
<dbReference type="GO" id="GO:0006364">
    <property type="term" value="P:rRNA processing"/>
    <property type="evidence" value="ECO:0007669"/>
    <property type="project" value="UniProtKB-KW"/>
</dbReference>
<evidence type="ECO:0000256" key="13">
    <source>
        <dbReference type="PIRNR" id="PIRNR037239"/>
    </source>
</evidence>
<feature type="domain" description="Xrn1 N-terminal" evidence="15">
    <location>
        <begin position="1"/>
        <end position="260"/>
    </location>
</feature>
<dbReference type="GO" id="GO:0003723">
    <property type="term" value="F:RNA binding"/>
    <property type="evidence" value="ECO:0007669"/>
    <property type="project" value="TreeGrafter"/>
</dbReference>
<keyword evidence="5 13" id="KW-0507">mRNA processing</keyword>
<keyword evidence="18" id="KW-1185">Reference proteome</keyword>
<evidence type="ECO:0000256" key="11">
    <source>
        <dbReference type="ARBA" id="ARBA00023242"/>
    </source>
</evidence>
<dbReference type="RefSeq" id="XP_052946730.1">
    <property type="nucleotide sequence ID" value="XM_053088838.1"/>
</dbReference>
<dbReference type="InterPro" id="IPR017151">
    <property type="entry name" value="Xrn2/3/4"/>
</dbReference>
<dbReference type="PANTHER" id="PTHR12341:SF41">
    <property type="entry name" value="5'-3' EXORIBONUCLEASE 2"/>
    <property type="match status" value="1"/>
</dbReference>
<feature type="compositionally biased region" description="Basic and acidic residues" evidence="14">
    <location>
        <begin position="559"/>
        <end position="571"/>
    </location>
</feature>
<comment type="caution">
    <text evidence="17">The sequence shown here is derived from an EMBL/GenBank/DDBJ whole genome shotgun (WGS) entry which is preliminary data.</text>
</comment>
<evidence type="ECO:0000256" key="6">
    <source>
        <dbReference type="ARBA" id="ARBA00022722"/>
    </source>
</evidence>
<feature type="region of interest" description="Disordered" evidence="14">
    <location>
        <begin position="558"/>
        <end position="649"/>
    </location>
</feature>
<evidence type="ECO:0000256" key="8">
    <source>
        <dbReference type="ARBA" id="ARBA00022839"/>
    </source>
</evidence>
<dbReference type="EMBL" id="JAKWFO010000005">
    <property type="protein sequence ID" value="KAI9636953.1"/>
    <property type="molecule type" value="Genomic_DNA"/>
</dbReference>
<evidence type="ECO:0000256" key="9">
    <source>
        <dbReference type="ARBA" id="ARBA00023015"/>
    </source>
</evidence>
<evidence type="ECO:0000256" key="2">
    <source>
        <dbReference type="ARBA" id="ARBA00006994"/>
    </source>
</evidence>
<protein>
    <recommendedName>
        <fullName evidence="13">5'-3' exoribonuclease</fullName>
        <ecNumber evidence="13">3.1.13.-</ecNumber>
    </recommendedName>
</protein>
<keyword evidence="7 13" id="KW-0378">Hydrolase</keyword>
<evidence type="ECO:0000256" key="1">
    <source>
        <dbReference type="ARBA" id="ARBA00004123"/>
    </source>
</evidence>
<evidence type="ECO:0000256" key="7">
    <source>
        <dbReference type="ARBA" id="ARBA00022801"/>
    </source>
</evidence>
<keyword evidence="8 13" id="KW-0269">Exonuclease</keyword>
<keyword evidence="6 13" id="KW-0540">Nuclease</keyword>
<dbReference type="FunFam" id="3.40.50.12390:FF:000005">
    <property type="entry name" value="5'-3' exoribonuclease 2"/>
    <property type="match status" value="1"/>
</dbReference>
<comment type="subcellular location">
    <subcellularLocation>
        <location evidence="1">Nucleus</location>
    </subcellularLocation>
</comment>
<dbReference type="Gene3D" id="3.40.50.12390">
    <property type="match status" value="1"/>
</dbReference>
<name>A0AA38H9S8_9TREE</name>
<dbReference type="PANTHER" id="PTHR12341">
    <property type="entry name" value="5'-&gt;3' EXORIBONUCLEASE"/>
    <property type="match status" value="1"/>
</dbReference>
<feature type="region of interest" description="Disordered" evidence="14">
    <location>
        <begin position="927"/>
        <end position="997"/>
    </location>
</feature>
<keyword evidence="11" id="KW-0539">Nucleus</keyword>
<evidence type="ECO:0000259" key="16">
    <source>
        <dbReference type="Pfam" id="PF17846"/>
    </source>
</evidence>
<dbReference type="FunFam" id="3.40.50.12390:FF:000003">
    <property type="entry name" value="5'-3' exoribonuclease"/>
    <property type="match status" value="1"/>
</dbReference>
<feature type="region of interest" description="Disordered" evidence="14">
    <location>
        <begin position="1058"/>
        <end position="1101"/>
    </location>
</feature>
<sequence>MGVPALFRWLSKKYPKIVSRVVEDKGSKVTNGDGEVVDVPTEYGSANPNGFEVDNLYLDMNGIVHPCTHPEGRPAPETEEEMMAEIFKYTERVVNMARPRKVLMMAIDGVAPRAKMNQQRARRFRAAQEAADKEEEKQESIRLFEAMGHPVSEATRNAKSWDSNAITPGTPFMDLLSVSLKYWISYKLSTEPSWAGLKVILSDSSVPGEGEHKIVDWIRRQRSYPTWDANTSHVIYGLDADLIMLSLATHEPHFRVLREDVFFQGDKGRGKCRNCGADDHIAPNCKAAKKVDDPNAVAVVVPVDPKPFIWLDVACLREYLAVELALPGVPFPFDLELAIDDWIFMIFFVGNDFLPHLPSLEIREGAIDLLMGIWKRELPRMGGYLTNHGKVNLGRAQIILEGLAVQEDDIFQKRKDDEERQDANQKRRRQDDHRRQDERSKRETGPKAVHAPTGAPGSMQLNGTEYVPVNATARGGALHPSLPSRPQFDIVDKKLSKAEKEAESIRAGLANMEGSNEDIALNRRAIRMANLDAAARLKAELMGTPMPDEPVIEVEVKEDDEKAEMPAEEAKAALADQEEAEGGDEELDPAALGIEDDATIDETETPMESEAPSRMSPALLEKGRGTKRTAMEAEIEDPPNPDADQPVSKKKLKFNSDGTVEGYVDDVRLWEPGYRERYYEQKFGVPTSDHAFLNELTRSYIEGLCWVLEYYYQGVPAWDWYFPYHYAPFAQDFQNVGSLQITFEPAEPFKPYGQLLGVFPAASRIHLPLPLQKLMTDPDSPIIDFYPSDFDIDMNGKKMAWQGVALLPFIDETRLLAALASKEGELTDDEKRRNRWGDSVMFVGEGSGLYDTFCGLYGLKAATKPIAMDVKESQGVSGSALNDPNCVPNAAVDTPIPSQLEWQDVQNNTSLSVRYYFPRQAHSHRSILLGGFRPPPNVLSESDKDWVRRGGPDAQRGGGGGGRGGRGGRHSGPGPGQRDGPGIVNGRRNGPGQAAAGFGSAPGGYGAPAYNAPPAAYNPPVAGYGYPPQGYGGGYGGGQGGGYGGYAPPPVVNYGGYAPPPPGAYAPPPRTGPYAPPPPQSYVPPRDPYGAPGYGQGAYPPGAFGGGQSGYGRVRRAWTSKTALSGSRAGTGRS</sequence>
<dbReference type="GO" id="GO:0005634">
    <property type="term" value="C:nucleus"/>
    <property type="evidence" value="ECO:0007669"/>
    <property type="project" value="UniProtKB-SubCell"/>
</dbReference>